<dbReference type="CDD" id="cd00130">
    <property type="entry name" value="PAS"/>
    <property type="match status" value="1"/>
</dbReference>
<keyword evidence="8" id="KW-0472">Membrane</keyword>
<dbReference type="EC" id="2.7.13.3" evidence="3"/>
<name>A0A3S3ZGT6_9MICO</name>
<evidence type="ECO:0000313" key="11">
    <source>
        <dbReference type="Proteomes" id="UP000288603"/>
    </source>
</evidence>
<evidence type="ECO:0000313" key="10">
    <source>
        <dbReference type="EMBL" id="RWZ55083.1"/>
    </source>
</evidence>
<dbReference type="GO" id="GO:0009927">
    <property type="term" value="F:histidine phosphotransfer kinase activity"/>
    <property type="evidence" value="ECO:0007669"/>
    <property type="project" value="TreeGrafter"/>
</dbReference>
<dbReference type="Proteomes" id="UP000288603">
    <property type="component" value="Unassembled WGS sequence"/>
</dbReference>
<evidence type="ECO:0000259" key="9">
    <source>
        <dbReference type="PROSITE" id="PS50109"/>
    </source>
</evidence>
<keyword evidence="5" id="KW-0808">Transferase</keyword>
<gene>
    <name evidence="10" type="ORF">ELQ92_15800</name>
</gene>
<dbReference type="CDD" id="cd00082">
    <property type="entry name" value="HisKA"/>
    <property type="match status" value="1"/>
</dbReference>
<evidence type="ECO:0000256" key="3">
    <source>
        <dbReference type="ARBA" id="ARBA00012438"/>
    </source>
</evidence>
<dbReference type="AlphaFoldDB" id="A0A3S3ZGT6"/>
<proteinExistence type="predicted"/>
<dbReference type="SUPFAM" id="SSF55785">
    <property type="entry name" value="PYP-like sensor domain (PAS domain)"/>
    <property type="match status" value="1"/>
</dbReference>
<evidence type="ECO:0000256" key="8">
    <source>
        <dbReference type="SAM" id="Phobius"/>
    </source>
</evidence>
<dbReference type="SMART" id="SM00387">
    <property type="entry name" value="HATPase_c"/>
    <property type="match status" value="1"/>
</dbReference>
<feature type="transmembrane region" description="Helical" evidence="8">
    <location>
        <begin position="49"/>
        <end position="70"/>
    </location>
</feature>
<organism evidence="10 11">
    <name type="scientific">Labedella populi</name>
    <dbReference type="NCBI Taxonomy" id="2498850"/>
    <lineage>
        <taxon>Bacteria</taxon>
        <taxon>Bacillati</taxon>
        <taxon>Actinomycetota</taxon>
        <taxon>Actinomycetes</taxon>
        <taxon>Micrococcales</taxon>
        <taxon>Microbacteriaceae</taxon>
        <taxon>Labedella</taxon>
    </lineage>
</organism>
<dbReference type="InterPro" id="IPR036890">
    <property type="entry name" value="HATPase_C_sf"/>
</dbReference>
<dbReference type="Pfam" id="PF08448">
    <property type="entry name" value="PAS_4"/>
    <property type="match status" value="1"/>
</dbReference>
<keyword evidence="11" id="KW-1185">Reference proteome</keyword>
<comment type="subcellular location">
    <subcellularLocation>
        <location evidence="2">Cell membrane</location>
    </subcellularLocation>
</comment>
<dbReference type="PANTHER" id="PTHR43047">
    <property type="entry name" value="TWO-COMPONENT HISTIDINE PROTEIN KINASE"/>
    <property type="match status" value="1"/>
</dbReference>
<dbReference type="Pfam" id="PF02518">
    <property type="entry name" value="HATPase_c"/>
    <property type="match status" value="1"/>
</dbReference>
<dbReference type="InterPro" id="IPR003594">
    <property type="entry name" value="HATPase_dom"/>
</dbReference>
<dbReference type="InterPro" id="IPR003661">
    <property type="entry name" value="HisK_dim/P_dom"/>
</dbReference>
<feature type="transmembrane region" description="Helical" evidence="8">
    <location>
        <begin position="149"/>
        <end position="165"/>
    </location>
</feature>
<keyword evidence="4" id="KW-0597">Phosphoprotein</keyword>
<dbReference type="Pfam" id="PF00512">
    <property type="entry name" value="HisKA"/>
    <property type="match status" value="1"/>
</dbReference>
<comment type="caution">
    <text evidence="10">The sequence shown here is derived from an EMBL/GenBank/DDBJ whole genome shotgun (WGS) entry which is preliminary data.</text>
</comment>
<dbReference type="PRINTS" id="PR00344">
    <property type="entry name" value="BCTRLSENSOR"/>
</dbReference>
<keyword evidence="8" id="KW-1133">Transmembrane helix</keyword>
<dbReference type="InterPro" id="IPR005467">
    <property type="entry name" value="His_kinase_dom"/>
</dbReference>
<evidence type="ECO:0000256" key="4">
    <source>
        <dbReference type="ARBA" id="ARBA00022553"/>
    </source>
</evidence>
<comment type="catalytic activity">
    <reaction evidence="1">
        <text>ATP + protein L-histidine = ADP + protein N-phospho-L-histidine.</text>
        <dbReference type="EC" id="2.7.13.3"/>
    </reaction>
</comment>
<reference evidence="10 11" key="1">
    <citation type="submission" date="2018-12" db="EMBL/GenBank/DDBJ databases">
        <authorList>
            <person name="Li F."/>
        </authorList>
    </citation>
    <scope>NUCLEOTIDE SEQUENCE [LARGE SCALE GENOMIC DNA]</scope>
    <source>
        <strain evidence="10 11">8H24J-4-2</strain>
    </source>
</reference>
<dbReference type="Gene3D" id="3.30.450.20">
    <property type="entry name" value="PAS domain"/>
    <property type="match status" value="1"/>
</dbReference>
<dbReference type="SMART" id="SM00388">
    <property type="entry name" value="HisKA"/>
    <property type="match status" value="1"/>
</dbReference>
<evidence type="ECO:0000256" key="6">
    <source>
        <dbReference type="ARBA" id="ARBA00022777"/>
    </source>
</evidence>
<keyword evidence="7" id="KW-0902">Two-component regulatory system</keyword>
<feature type="transmembrane region" description="Helical" evidence="8">
    <location>
        <begin position="126"/>
        <end position="142"/>
    </location>
</feature>
<feature type="transmembrane region" description="Helical" evidence="8">
    <location>
        <begin position="103"/>
        <end position="120"/>
    </location>
</feature>
<dbReference type="PANTHER" id="PTHR43047:SF72">
    <property type="entry name" value="OSMOSENSING HISTIDINE PROTEIN KINASE SLN1"/>
    <property type="match status" value="1"/>
</dbReference>
<evidence type="ECO:0000256" key="1">
    <source>
        <dbReference type="ARBA" id="ARBA00000085"/>
    </source>
</evidence>
<dbReference type="InterPro" id="IPR035965">
    <property type="entry name" value="PAS-like_dom_sf"/>
</dbReference>
<feature type="domain" description="Histidine kinase" evidence="9">
    <location>
        <begin position="358"/>
        <end position="572"/>
    </location>
</feature>
<dbReference type="PROSITE" id="PS50109">
    <property type="entry name" value="HIS_KIN"/>
    <property type="match status" value="1"/>
</dbReference>
<evidence type="ECO:0000256" key="5">
    <source>
        <dbReference type="ARBA" id="ARBA00022679"/>
    </source>
</evidence>
<evidence type="ECO:0000256" key="2">
    <source>
        <dbReference type="ARBA" id="ARBA00004236"/>
    </source>
</evidence>
<sequence length="579" mass="62652">MQRRSDEQEVLPALAFLTRHAVVPTRRGPMPLHAHGSTMRTRLELFTRGQLPFVVIFILVAPLVVLSGAASHHPRAFLAGTVVAVVSTVLGLVVPWERFVGQWIVLIPVLDLVSAALIYLASHETLPEAFLLCVFPVLWLGYGFHRSGLLVAIAGALLVSLVPLVAHGEIPDSPLEWGRAMILPLTAALAAIWLNRLSRLLLEHAGQIERTSNDLFESVVELEDRKHLTEALIDAVDVGVIYYDGDGMVRHINATARDLFRTAGKPEGIDDRAARLVFGPDRLTPVPPERQIPARALAGEHIANELVWIGEPGNQRAVLGSARAVTRDDGSRLGTVVVAHDVTQLAHAVQIREDFLLSVSHELRTPLTSIVGYIDLISDVTDWKKAGIEREFEVITRNANLLLARIEDLLRLPHAEVAIEPVTVDVSRLAERSVEDVAPRADSSRVRIDVDVAPPVIADVDEGRFRQVIDNLLSNAVKYTPPGGVAAISLREIEGVAELRVSDTGVGMSPEEVAQLFDPFYRARQARDGAAGGFGIGLSIAHGIVEAHGGTIGVQSEPNVGTTVTVRVPARVVSSTSEG</sequence>
<evidence type="ECO:0000256" key="7">
    <source>
        <dbReference type="ARBA" id="ARBA00023012"/>
    </source>
</evidence>
<keyword evidence="6" id="KW-0418">Kinase</keyword>
<feature type="transmembrane region" description="Helical" evidence="8">
    <location>
        <begin position="76"/>
        <end position="96"/>
    </location>
</feature>
<dbReference type="EMBL" id="RZNC01000009">
    <property type="protein sequence ID" value="RWZ55083.1"/>
    <property type="molecule type" value="Genomic_DNA"/>
</dbReference>
<dbReference type="InterPro" id="IPR004358">
    <property type="entry name" value="Sig_transdc_His_kin-like_C"/>
</dbReference>
<dbReference type="GO" id="GO:0005886">
    <property type="term" value="C:plasma membrane"/>
    <property type="evidence" value="ECO:0007669"/>
    <property type="project" value="UniProtKB-SubCell"/>
</dbReference>
<dbReference type="FunFam" id="3.30.565.10:FF:000006">
    <property type="entry name" value="Sensor histidine kinase WalK"/>
    <property type="match status" value="1"/>
</dbReference>
<dbReference type="GO" id="GO:0000155">
    <property type="term" value="F:phosphorelay sensor kinase activity"/>
    <property type="evidence" value="ECO:0007669"/>
    <property type="project" value="InterPro"/>
</dbReference>
<accession>A0A3S3ZGT6</accession>
<dbReference type="OrthoDB" id="9757990at2"/>
<dbReference type="InterPro" id="IPR000014">
    <property type="entry name" value="PAS"/>
</dbReference>
<dbReference type="InterPro" id="IPR036097">
    <property type="entry name" value="HisK_dim/P_sf"/>
</dbReference>
<dbReference type="InterPro" id="IPR013656">
    <property type="entry name" value="PAS_4"/>
</dbReference>
<keyword evidence="8" id="KW-0812">Transmembrane</keyword>
<dbReference type="SUPFAM" id="SSF47384">
    <property type="entry name" value="Homodimeric domain of signal transducing histidine kinase"/>
    <property type="match status" value="1"/>
</dbReference>
<dbReference type="Gene3D" id="1.10.287.130">
    <property type="match status" value="1"/>
</dbReference>
<dbReference type="SUPFAM" id="SSF55874">
    <property type="entry name" value="ATPase domain of HSP90 chaperone/DNA topoisomerase II/histidine kinase"/>
    <property type="match status" value="1"/>
</dbReference>
<protein>
    <recommendedName>
        <fullName evidence="3">histidine kinase</fullName>
        <ecNumber evidence="3">2.7.13.3</ecNumber>
    </recommendedName>
</protein>
<dbReference type="Gene3D" id="3.30.565.10">
    <property type="entry name" value="Histidine kinase-like ATPase, C-terminal domain"/>
    <property type="match status" value="1"/>
</dbReference>